<dbReference type="InterPro" id="IPR006035">
    <property type="entry name" value="Ureohydrolase"/>
</dbReference>
<reference evidence="3 4" key="1">
    <citation type="journal article" date="2016" name="Proc. Natl. Acad. Sci. U.S.A.">
        <title>Comparative genomics of biotechnologically important yeasts.</title>
        <authorList>
            <person name="Riley R."/>
            <person name="Haridas S."/>
            <person name="Wolfe K.H."/>
            <person name="Lopes M.R."/>
            <person name="Hittinger C.T."/>
            <person name="Goeker M."/>
            <person name="Salamov A.A."/>
            <person name="Wisecaver J.H."/>
            <person name="Long T.M."/>
            <person name="Calvey C.H."/>
            <person name="Aerts A.L."/>
            <person name="Barry K.W."/>
            <person name="Choi C."/>
            <person name="Clum A."/>
            <person name="Coughlan A.Y."/>
            <person name="Deshpande S."/>
            <person name="Douglass A.P."/>
            <person name="Hanson S.J."/>
            <person name="Klenk H.-P."/>
            <person name="LaButti K.M."/>
            <person name="Lapidus A."/>
            <person name="Lindquist E.A."/>
            <person name="Lipzen A.M."/>
            <person name="Meier-Kolthoff J.P."/>
            <person name="Ohm R.A."/>
            <person name="Otillar R.P."/>
            <person name="Pangilinan J.L."/>
            <person name="Peng Y."/>
            <person name="Rokas A."/>
            <person name="Rosa C.A."/>
            <person name="Scheuner C."/>
            <person name="Sibirny A.A."/>
            <person name="Slot J.C."/>
            <person name="Stielow J.B."/>
            <person name="Sun H."/>
            <person name="Kurtzman C.P."/>
            <person name="Blackwell M."/>
            <person name="Grigoriev I.V."/>
            <person name="Jeffries T.W."/>
        </authorList>
    </citation>
    <scope>NUCLEOTIDE SEQUENCE [LARGE SCALE GENOMIC DNA]</scope>
    <source>
        <strain evidence="3 4">NRRL Y-2026</strain>
    </source>
</reference>
<accession>A0A1E3NP67</accession>
<feature type="chain" id="PRO_5009133461" description="Agmatinase" evidence="2">
    <location>
        <begin position="19"/>
        <end position="425"/>
    </location>
</feature>
<dbReference type="CDD" id="cd11592">
    <property type="entry name" value="Agmatinase_PAH"/>
    <property type="match status" value="1"/>
</dbReference>
<evidence type="ECO:0000313" key="3">
    <source>
        <dbReference type="EMBL" id="ODQ47478.1"/>
    </source>
</evidence>
<evidence type="ECO:0000256" key="1">
    <source>
        <dbReference type="PROSITE-ProRule" id="PRU00742"/>
    </source>
</evidence>
<evidence type="ECO:0000313" key="4">
    <source>
        <dbReference type="Proteomes" id="UP000094455"/>
    </source>
</evidence>
<organism evidence="3 4">
    <name type="scientific">Pichia membranifaciens NRRL Y-2026</name>
    <dbReference type="NCBI Taxonomy" id="763406"/>
    <lineage>
        <taxon>Eukaryota</taxon>
        <taxon>Fungi</taxon>
        <taxon>Dikarya</taxon>
        <taxon>Ascomycota</taxon>
        <taxon>Saccharomycotina</taxon>
        <taxon>Pichiomycetes</taxon>
        <taxon>Pichiales</taxon>
        <taxon>Pichiaceae</taxon>
        <taxon>Pichia</taxon>
    </lineage>
</organism>
<dbReference type="STRING" id="763406.A0A1E3NP67"/>
<dbReference type="Gene3D" id="3.40.800.10">
    <property type="entry name" value="Ureohydrolase domain"/>
    <property type="match status" value="1"/>
</dbReference>
<dbReference type="GO" id="GO:0046872">
    <property type="term" value="F:metal ion binding"/>
    <property type="evidence" value="ECO:0007669"/>
    <property type="project" value="InterPro"/>
</dbReference>
<dbReference type="PANTHER" id="PTHR11358:SF28">
    <property type="entry name" value="HYPOTHETICAL ARGINASE FAMILY PROTEIN (EUROFUNG)"/>
    <property type="match status" value="1"/>
</dbReference>
<name>A0A1E3NP67_9ASCO</name>
<protein>
    <recommendedName>
        <fullName evidence="5">Agmatinase</fullName>
    </recommendedName>
</protein>
<dbReference type="RefSeq" id="XP_019018591.1">
    <property type="nucleotide sequence ID" value="XM_019163497.1"/>
</dbReference>
<evidence type="ECO:0000256" key="2">
    <source>
        <dbReference type="SAM" id="SignalP"/>
    </source>
</evidence>
<dbReference type="PROSITE" id="PS51409">
    <property type="entry name" value="ARGINASE_2"/>
    <property type="match status" value="1"/>
</dbReference>
<dbReference type="Proteomes" id="UP000094455">
    <property type="component" value="Unassembled WGS sequence"/>
</dbReference>
<dbReference type="SUPFAM" id="SSF52768">
    <property type="entry name" value="Arginase/deacetylase"/>
    <property type="match status" value="1"/>
</dbReference>
<dbReference type="GO" id="GO:0008783">
    <property type="term" value="F:agmatinase activity"/>
    <property type="evidence" value="ECO:0007669"/>
    <property type="project" value="TreeGrafter"/>
</dbReference>
<dbReference type="PANTHER" id="PTHR11358">
    <property type="entry name" value="ARGINASE/AGMATINASE"/>
    <property type="match status" value="1"/>
</dbReference>
<gene>
    <name evidence="3" type="ORF">PICMEDRAFT_67117</name>
</gene>
<keyword evidence="4" id="KW-1185">Reference proteome</keyword>
<comment type="similarity">
    <text evidence="1">Belongs to the arginase family.</text>
</comment>
<dbReference type="GeneID" id="30180184"/>
<evidence type="ECO:0008006" key="5">
    <source>
        <dbReference type="Google" id="ProtNLM"/>
    </source>
</evidence>
<dbReference type="Pfam" id="PF00491">
    <property type="entry name" value="Arginase"/>
    <property type="match status" value="1"/>
</dbReference>
<dbReference type="GO" id="GO:0033389">
    <property type="term" value="P:putrescine biosynthetic process from arginine, via agmatine"/>
    <property type="evidence" value="ECO:0007669"/>
    <property type="project" value="TreeGrafter"/>
</dbReference>
<dbReference type="AlphaFoldDB" id="A0A1E3NP67"/>
<feature type="signal peptide" evidence="2">
    <location>
        <begin position="1"/>
        <end position="18"/>
    </location>
</feature>
<sequence>MKLSTPVLLSTLLSLSNALVTPQKFLGISQDLPETFMDGIFGELVNSAEVVFAKKAMLASGEVAAPSKAIEFPDKNDVSDIVDNLVSYSGIVSFAHLPVEQCFGNYDEKIDIAIVGAPFDSGVSYTPGARFGPNGVRQGSRRLQGGISPIRGNTKSSKLYRLPIYDTGLRLVDCGDVPMTPFDARVALNQLYRGHHAIHKHNTTDKSANFKKTRIITLGGDHTVSLMNIKSAYETFVDADDNDGLAIIHFDSHIDTWDPEVLGGGVTKYASLNHGTFLHYAAEAGYVSKGHSVHVGIRAPYIVAEDETHDHECGFETITSKDVDKLTPRGVGQKIKEIVGNRPVYLTFDLDTFDANMVNSGTLEVGGLNTREVLTILDEMEGINLVGCDIVEVSTPPNSVGNDITGLLAAQVIDEFIGLMVVTEI</sequence>
<dbReference type="OrthoDB" id="288726at2759"/>
<keyword evidence="2" id="KW-0732">Signal</keyword>
<dbReference type="InterPro" id="IPR023696">
    <property type="entry name" value="Ureohydrolase_dom_sf"/>
</dbReference>
<dbReference type="EMBL" id="KV454002">
    <property type="protein sequence ID" value="ODQ47478.1"/>
    <property type="molecule type" value="Genomic_DNA"/>
</dbReference>
<proteinExistence type="inferred from homology"/>